<dbReference type="EMBL" id="LFMY01000001">
    <property type="protein sequence ID" value="OKL64273.1"/>
    <property type="molecule type" value="Genomic_DNA"/>
</dbReference>
<gene>
    <name evidence="3" type="ORF">UA08_00236</name>
</gene>
<feature type="region of interest" description="Disordered" evidence="2">
    <location>
        <begin position="1"/>
        <end position="63"/>
    </location>
</feature>
<evidence type="ECO:0000256" key="1">
    <source>
        <dbReference type="SAM" id="Coils"/>
    </source>
</evidence>
<protein>
    <submittedName>
        <fullName evidence="3">Uncharacterized protein</fullName>
    </submittedName>
</protein>
<keyword evidence="1" id="KW-0175">Coiled coil</keyword>
<dbReference type="AlphaFoldDB" id="A0A225AXD4"/>
<dbReference type="RefSeq" id="XP_020124394.1">
    <property type="nucleotide sequence ID" value="XM_020260020.1"/>
</dbReference>
<evidence type="ECO:0000256" key="2">
    <source>
        <dbReference type="SAM" id="MobiDB-lite"/>
    </source>
</evidence>
<comment type="caution">
    <text evidence="3">The sequence shown here is derived from an EMBL/GenBank/DDBJ whole genome shotgun (WGS) entry which is preliminary data.</text>
</comment>
<accession>A0A225AXD4</accession>
<evidence type="ECO:0000313" key="4">
    <source>
        <dbReference type="Proteomes" id="UP000214365"/>
    </source>
</evidence>
<feature type="region of interest" description="Disordered" evidence="2">
    <location>
        <begin position="93"/>
        <end position="112"/>
    </location>
</feature>
<dbReference type="Proteomes" id="UP000214365">
    <property type="component" value="Unassembled WGS sequence"/>
</dbReference>
<sequence length="187" mass="21545">MADQFDFFEPTLNGQQMADLAATKEPAMENRLPSETPSEAEELAEPRDKTAANEPAAAEDAAHSLKRRWEMVEKLEEMRAACLRDARELGVELPKRKKQKKKKEEEKGRVMTPAQAAFLQELRVDLQQRVEEIKEHRATLKKSRLDIEAKRKELEKMEAEPVCSRDSLYLFLDVDTYTAHDVCDDRT</sequence>
<dbReference type="GeneID" id="30999991"/>
<proteinExistence type="predicted"/>
<organism evidence="3 4">
    <name type="scientific">Talaromyces atroroseus</name>
    <dbReference type="NCBI Taxonomy" id="1441469"/>
    <lineage>
        <taxon>Eukaryota</taxon>
        <taxon>Fungi</taxon>
        <taxon>Dikarya</taxon>
        <taxon>Ascomycota</taxon>
        <taxon>Pezizomycotina</taxon>
        <taxon>Eurotiomycetes</taxon>
        <taxon>Eurotiomycetidae</taxon>
        <taxon>Eurotiales</taxon>
        <taxon>Trichocomaceae</taxon>
        <taxon>Talaromyces</taxon>
        <taxon>Talaromyces sect. Trachyspermi</taxon>
    </lineage>
</organism>
<keyword evidence="4" id="KW-1185">Reference proteome</keyword>
<evidence type="ECO:0000313" key="3">
    <source>
        <dbReference type="EMBL" id="OKL64273.1"/>
    </source>
</evidence>
<name>A0A225AXD4_TALAT</name>
<reference evidence="3 4" key="1">
    <citation type="submission" date="2015-06" db="EMBL/GenBank/DDBJ databases">
        <title>Talaromyces atroroseus IBT 11181 draft genome.</title>
        <authorList>
            <person name="Rasmussen K.B."/>
            <person name="Rasmussen S."/>
            <person name="Petersen B."/>
            <person name="Sicheritz-Ponten T."/>
            <person name="Mortensen U.H."/>
            <person name="Thrane U."/>
        </authorList>
    </citation>
    <scope>NUCLEOTIDE SEQUENCE [LARGE SCALE GENOMIC DNA]</scope>
    <source>
        <strain evidence="3 4">IBT 11181</strain>
    </source>
</reference>
<feature type="coiled-coil region" evidence="1">
    <location>
        <begin position="116"/>
        <end position="160"/>
    </location>
</feature>